<evidence type="ECO:0000313" key="9">
    <source>
        <dbReference type="Proteomes" id="UP000014113"/>
    </source>
</evidence>
<comment type="similarity">
    <text evidence="1">Belongs to the ABC transporter superfamily.</text>
</comment>
<evidence type="ECO:0000256" key="5">
    <source>
        <dbReference type="ARBA" id="ARBA00049360"/>
    </source>
</evidence>
<comment type="function">
    <text evidence="6">Part of the ABC transporter FtsEX involved in cellular division. Has ATPase activity. Essential for cell division and viability.</text>
</comment>
<evidence type="ECO:0000313" key="8">
    <source>
        <dbReference type="EMBL" id="EOW83975.1"/>
    </source>
</evidence>
<keyword evidence="3" id="KW-0547">Nucleotide-binding</keyword>
<dbReference type="AlphaFoldDB" id="S1N4P9"/>
<dbReference type="InterPro" id="IPR015854">
    <property type="entry name" value="ABC_transpr_LolD-like"/>
</dbReference>
<protein>
    <recommendedName>
        <fullName evidence="7">ABC transporter domain-containing protein</fullName>
    </recommendedName>
</protein>
<dbReference type="SUPFAM" id="SSF52540">
    <property type="entry name" value="P-loop containing nucleoside triphosphate hydrolases"/>
    <property type="match status" value="1"/>
</dbReference>
<dbReference type="CDD" id="cd03255">
    <property type="entry name" value="ABC_MJ0796_LolCDE_FtsE"/>
    <property type="match status" value="1"/>
</dbReference>
<comment type="catalytic activity">
    <reaction evidence="5">
        <text>ATP + H2O = ADP + phosphate + H(+)</text>
        <dbReference type="Rhea" id="RHEA:13065"/>
        <dbReference type="ChEBI" id="CHEBI:15377"/>
        <dbReference type="ChEBI" id="CHEBI:15378"/>
        <dbReference type="ChEBI" id="CHEBI:30616"/>
        <dbReference type="ChEBI" id="CHEBI:43474"/>
        <dbReference type="ChEBI" id="CHEBI:456216"/>
    </reaction>
</comment>
<dbReference type="eggNOG" id="COG2884">
    <property type="taxonomic scope" value="Bacteria"/>
</dbReference>
<dbReference type="InterPro" id="IPR003593">
    <property type="entry name" value="AAA+_ATPase"/>
</dbReference>
<organism evidence="8 9">
    <name type="scientific">Enterococcus columbae DSM 7374 = ATCC 51263</name>
    <dbReference type="NCBI Taxonomy" id="1121865"/>
    <lineage>
        <taxon>Bacteria</taxon>
        <taxon>Bacillati</taxon>
        <taxon>Bacillota</taxon>
        <taxon>Bacilli</taxon>
        <taxon>Lactobacillales</taxon>
        <taxon>Enterococcaceae</taxon>
        <taxon>Enterococcus</taxon>
    </lineage>
</organism>
<dbReference type="OrthoDB" id="9791546at2"/>
<keyword evidence="9" id="KW-1185">Reference proteome</keyword>
<evidence type="ECO:0000256" key="6">
    <source>
        <dbReference type="ARBA" id="ARBA00055994"/>
    </source>
</evidence>
<dbReference type="PANTHER" id="PTHR24220:SF470">
    <property type="entry name" value="CELL DIVISION ATP-BINDING PROTEIN FTSE"/>
    <property type="match status" value="1"/>
</dbReference>
<accession>S1N4P9</accession>
<gene>
    <name evidence="8" type="ORF">I568_01422</name>
</gene>
<dbReference type="InterPro" id="IPR027417">
    <property type="entry name" value="P-loop_NTPase"/>
</dbReference>
<dbReference type="SMART" id="SM00382">
    <property type="entry name" value="AAA"/>
    <property type="match status" value="1"/>
</dbReference>
<dbReference type="InterPro" id="IPR003439">
    <property type="entry name" value="ABC_transporter-like_ATP-bd"/>
</dbReference>
<dbReference type="STRING" id="1121865.OMW_01779"/>
<comment type="caution">
    <text evidence="8">The sequence shown here is derived from an EMBL/GenBank/DDBJ whole genome shotgun (WGS) entry which is preliminary data.</text>
</comment>
<keyword evidence="2" id="KW-0813">Transport</keyword>
<dbReference type="Pfam" id="PF00005">
    <property type="entry name" value="ABC_tran"/>
    <property type="match status" value="1"/>
</dbReference>
<dbReference type="PANTHER" id="PTHR24220">
    <property type="entry name" value="IMPORT ATP-BINDING PROTEIN"/>
    <property type="match status" value="1"/>
</dbReference>
<evidence type="ECO:0000256" key="1">
    <source>
        <dbReference type="ARBA" id="ARBA00005417"/>
    </source>
</evidence>
<name>S1N4P9_9ENTE</name>
<evidence type="ECO:0000259" key="7">
    <source>
        <dbReference type="PROSITE" id="PS50893"/>
    </source>
</evidence>
<evidence type="ECO:0000256" key="2">
    <source>
        <dbReference type="ARBA" id="ARBA00022448"/>
    </source>
</evidence>
<dbReference type="GO" id="GO:0016887">
    <property type="term" value="F:ATP hydrolysis activity"/>
    <property type="evidence" value="ECO:0007669"/>
    <property type="project" value="InterPro"/>
</dbReference>
<dbReference type="PROSITE" id="PS50893">
    <property type="entry name" value="ABC_TRANSPORTER_2"/>
    <property type="match status" value="1"/>
</dbReference>
<dbReference type="RefSeq" id="WP_016183888.1">
    <property type="nucleotide sequence ID" value="NZ_JXKI01000003.1"/>
</dbReference>
<evidence type="ECO:0000256" key="3">
    <source>
        <dbReference type="ARBA" id="ARBA00022741"/>
    </source>
</evidence>
<dbReference type="Gene3D" id="3.40.50.300">
    <property type="entry name" value="P-loop containing nucleotide triphosphate hydrolases"/>
    <property type="match status" value="1"/>
</dbReference>
<dbReference type="GO" id="GO:0005886">
    <property type="term" value="C:plasma membrane"/>
    <property type="evidence" value="ECO:0007669"/>
    <property type="project" value="UniProtKB-ARBA"/>
</dbReference>
<reference evidence="8 9" key="1">
    <citation type="submission" date="2013-03" db="EMBL/GenBank/DDBJ databases">
        <title>The Genome Sequence of Enterococcus columbae ATCC_51263 (PacBio/Illumina hybrid assembly).</title>
        <authorList>
            <consortium name="The Broad Institute Genomics Platform"/>
            <consortium name="The Broad Institute Genome Sequencing Center for Infectious Disease"/>
            <person name="Earl A."/>
            <person name="Russ C."/>
            <person name="Gilmore M."/>
            <person name="Surin D."/>
            <person name="Walker B."/>
            <person name="Young S."/>
            <person name="Zeng Q."/>
            <person name="Gargeya S."/>
            <person name="Fitzgerald M."/>
            <person name="Haas B."/>
            <person name="Abouelleil A."/>
            <person name="Allen A.W."/>
            <person name="Alvarado L."/>
            <person name="Arachchi H.M."/>
            <person name="Berlin A.M."/>
            <person name="Chapman S.B."/>
            <person name="Gainer-Dewar J."/>
            <person name="Goldberg J."/>
            <person name="Griggs A."/>
            <person name="Gujja S."/>
            <person name="Hansen M."/>
            <person name="Howarth C."/>
            <person name="Imamovic A."/>
            <person name="Ireland A."/>
            <person name="Larimer J."/>
            <person name="McCowan C."/>
            <person name="Murphy C."/>
            <person name="Pearson M."/>
            <person name="Poon T.W."/>
            <person name="Priest M."/>
            <person name="Roberts A."/>
            <person name="Saif S."/>
            <person name="Shea T."/>
            <person name="Sisk P."/>
            <person name="Sykes S."/>
            <person name="Wortman J."/>
            <person name="Nusbaum C."/>
            <person name="Birren B."/>
        </authorList>
    </citation>
    <scope>NUCLEOTIDE SEQUENCE [LARGE SCALE GENOMIC DNA]</scope>
    <source>
        <strain evidence="8 9">ATCC 51263</strain>
    </source>
</reference>
<proteinExistence type="inferred from homology"/>
<dbReference type="GO" id="GO:0005524">
    <property type="term" value="F:ATP binding"/>
    <property type="evidence" value="ECO:0007669"/>
    <property type="project" value="UniProtKB-KW"/>
</dbReference>
<dbReference type="PATRIC" id="fig|1121865.3.peg.1722"/>
<keyword evidence="4" id="KW-0067">ATP-binding</keyword>
<dbReference type="GO" id="GO:0022857">
    <property type="term" value="F:transmembrane transporter activity"/>
    <property type="evidence" value="ECO:0007669"/>
    <property type="project" value="TreeGrafter"/>
</dbReference>
<dbReference type="InterPro" id="IPR017911">
    <property type="entry name" value="MacB-like_ATP-bd"/>
</dbReference>
<evidence type="ECO:0000256" key="4">
    <source>
        <dbReference type="ARBA" id="ARBA00022840"/>
    </source>
</evidence>
<dbReference type="FunFam" id="3.40.50.300:FF:000056">
    <property type="entry name" value="Cell division ATP-binding protein FtsE"/>
    <property type="match status" value="1"/>
</dbReference>
<sequence length="236" mass="27106">MIQVTNLSKIYKNGCIALKNVHFQIDQGEFVFVVGPSGSGKTTLFKLLTREEQATKGKIKMGDFAVEKLKDEQMYQLRRQIGIVGQDDIFLPKQSVLRNLDFPLQIYHLNKKERRQRIEEVLTLVGMEDYIDQLPEELSIGQQKRIAIARAIINHPFVLIADEPTANLDVKTAFEMMKLFFRLNQQGMTILLSTHDSTMVNTLKYRVLELSHGNLLRDDRSGGYTTIFDPKDVYVL</sequence>
<feature type="domain" description="ABC transporter" evidence="7">
    <location>
        <begin position="2"/>
        <end position="235"/>
    </location>
</feature>
<dbReference type="Proteomes" id="UP000014113">
    <property type="component" value="Unassembled WGS sequence"/>
</dbReference>
<dbReference type="EMBL" id="ASWJ01000006">
    <property type="protein sequence ID" value="EOW83975.1"/>
    <property type="molecule type" value="Genomic_DNA"/>
</dbReference>